<dbReference type="Pfam" id="PF00168">
    <property type="entry name" value="C2"/>
    <property type="match status" value="2"/>
</dbReference>
<evidence type="ECO:0000313" key="2">
    <source>
        <dbReference type="EMBL" id="GJN36738.1"/>
    </source>
</evidence>
<dbReference type="InterPro" id="IPR035892">
    <property type="entry name" value="C2_domain_sf"/>
</dbReference>
<reference evidence="2" key="2">
    <citation type="submission" date="2021-12" db="EMBL/GenBank/DDBJ databases">
        <title>Resequencing data analysis of finger millet.</title>
        <authorList>
            <person name="Hatakeyama M."/>
            <person name="Aluri S."/>
            <person name="Balachadran M.T."/>
            <person name="Sivarajan S.R."/>
            <person name="Poveda L."/>
            <person name="Shimizu-Inatsugi R."/>
            <person name="Schlapbach R."/>
            <person name="Sreeman S.M."/>
            <person name="Shimizu K.K."/>
        </authorList>
    </citation>
    <scope>NUCLEOTIDE SEQUENCE</scope>
</reference>
<dbReference type="Gene3D" id="2.60.40.150">
    <property type="entry name" value="C2 domain"/>
    <property type="match status" value="1"/>
</dbReference>
<dbReference type="PROSITE" id="PS50004">
    <property type="entry name" value="C2"/>
    <property type="match status" value="1"/>
</dbReference>
<dbReference type="PANTHER" id="PTHR31425">
    <property type="entry name" value="PHOSPHORIBOSYLANTHRANILATE TRANSFERASE ISOFORM 1"/>
    <property type="match status" value="1"/>
</dbReference>
<organism evidence="2 3">
    <name type="scientific">Eleusine coracana subsp. coracana</name>
    <dbReference type="NCBI Taxonomy" id="191504"/>
    <lineage>
        <taxon>Eukaryota</taxon>
        <taxon>Viridiplantae</taxon>
        <taxon>Streptophyta</taxon>
        <taxon>Embryophyta</taxon>
        <taxon>Tracheophyta</taxon>
        <taxon>Spermatophyta</taxon>
        <taxon>Magnoliopsida</taxon>
        <taxon>Liliopsida</taxon>
        <taxon>Poales</taxon>
        <taxon>Poaceae</taxon>
        <taxon>PACMAD clade</taxon>
        <taxon>Chloridoideae</taxon>
        <taxon>Cynodonteae</taxon>
        <taxon>Eleusininae</taxon>
        <taxon>Eleusine</taxon>
    </lineage>
</organism>
<dbReference type="AlphaFoldDB" id="A0AAV5FPF5"/>
<comment type="caution">
    <text evidence="2">The sequence shown here is derived from an EMBL/GenBank/DDBJ whole genome shotgun (WGS) entry which is preliminary data.</text>
</comment>
<evidence type="ECO:0000259" key="1">
    <source>
        <dbReference type="PROSITE" id="PS50004"/>
    </source>
</evidence>
<proteinExistence type="predicted"/>
<sequence>MADSGDGPPLQRRMVVVEVVCARDLPPKDGVGMCNAYAVLEFDGQQKRTSTMPRDLNPHFWRERHEFTVPDPAGMRSKAVYMLLYHDRRFNPSPLILLVGSPTTRGEVGLKVYYYDEPSAPSPPPPPLGEEDWSNELDKDIQVAPTVVPPLPEEQIEDDDDDEEEVTTGDRVQAWSNDLVEQMCYLFVCVVKVRDIRACEGPYIKVQTGPYTLRSRDGSVSSSGNPEWNQVFAISHAKPEPTLEVVRRWHRSGTG</sequence>
<dbReference type="PANTHER" id="PTHR31425:SF36">
    <property type="entry name" value="PROTEIN QUIRKY"/>
    <property type="match status" value="1"/>
</dbReference>
<reference evidence="2" key="1">
    <citation type="journal article" date="2018" name="DNA Res.">
        <title>Multiple hybrid de novo genome assembly of finger millet, an orphan allotetraploid crop.</title>
        <authorList>
            <person name="Hatakeyama M."/>
            <person name="Aluri S."/>
            <person name="Balachadran M.T."/>
            <person name="Sivarajan S.R."/>
            <person name="Patrignani A."/>
            <person name="Gruter S."/>
            <person name="Poveda L."/>
            <person name="Shimizu-Inatsugi R."/>
            <person name="Baeten J."/>
            <person name="Francoijs K.J."/>
            <person name="Nataraja K.N."/>
            <person name="Reddy Y.A.N."/>
            <person name="Phadnis S."/>
            <person name="Ravikumar R.L."/>
            <person name="Schlapbach R."/>
            <person name="Sreeman S.M."/>
            <person name="Shimizu K.K."/>
        </authorList>
    </citation>
    <scope>NUCLEOTIDE SEQUENCE</scope>
</reference>
<gene>
    <name evidence="2" type="primary">gb25631</name>
    <name evidence="2" type="ORF">PR202_gb25631</name>
</gene>
<dbReference type="InterPro" id="IPR047259">
    <property type="entry name" value="QUIRKY-like"/>
</dbReference>
<feature type="domain" description="C2" evidence="1">
    <location>
        <begin position="1"/>
        <end position="128"/>
    </location>
</feature>
<dbReference type="Proteomes" id="UP001054889">
    <property type="component" value="Unassembled WGS sequence"/>
</dbReference>
<keyword evidence="3" id="KW-1185">Reference proteome</keyword>
<name>A0AAV5FPF5_ELECO</name>
<protein>
    <recommendedName>
        <fullName evidence="1">C2 domain-containing protein</fullName>
    </recommendedName>
</protein>
<dbReference type="EMBL" id="BQKI01000090">
    <property type="protein sequence ID" value="GJN36738.1"/>
    <property type="molecule type" value="Genomic_DNA"/>
</dbReference>
<dbReference type="InterPro" id="IPR000008">
    <property type="entry name" value="C2_dom"/>
</dbReference>
<evidence type="ECO:0000313" key="3">
    <source>
        <dbReference type="Proteomes" id="UP001054889"/>
    </source>
</evidence>
<accession>A0AAV5FPF5</accession>
<dbReference type="SUPFAM" id="SSF49562">
    <property type="entry name" value="C2 domain (Calcium/lipid-binding domain, CaLB)"/>
    <property type="match status" value="2"/>
</dbReference>